<organism evidence="5 6">
    <name type="scientific">Lunasporangiospora selenospora</name>
    <dbReference type="NCBI Taxonomy" id="979761"/>
    <lineage>
        <taxon>Eukaryota</taxon>
        <taxon>Fungi</taxon>
        <taxon>Fungi incertae sedis</taxon>
        <taxon>Mucoromycota</taxon>
        <taxon>Mortierellomycotina</taxon>
        <taxon>Mortierellomycetes</taxon>
        <taxon>Mortierellales</taxon>
        <taxon>Mortierellaceae</taxon>
        <taxon>Lunasporangiospora</taxon>
    </lineage>
</organism>
<dbReference type="InterPro" id="IPR033121">
    <property type="entry name" value="PEPTIDASE_A1"/>
</dbReference>
<keyword evidence="3" id="KW-0378">Hydrolase</keyword>
<dbReference type="InterPro" id="IPR021109">
    <property type="entry name" value="Peptidase_aspartic_dom_sf"/>
</dbReference>
<dbReference type="Gene3D" id="2.40.70.10">
    <property type="entry name" value="Acid Proteases"/>
    <property type="match status" value="2"/>
</dbReference>
<evidence type="ECO:0000256" key="3">
    <source>
        <dbReference type="RuleBase" id="RU000454"/>
    </source>
</evidence>
<dbReference type="GO" id="GO:0006508">
    <property type="term" value="P:proteolysis"/>
    <property type="evidence" value="ECO:0007669"/>
    <property type="project" value="UniProtKB-KW"/>
</dbReference>
<dbReference type="PRINTS" id="PR00792">
    <property type="entry name" value="PEPSIN"/>
</dbReference>
<evidence type="ECO:0000259" key="4">
    <source>
        <dbReference type="PROSITE" id="PS51767"/>
    </source>
</evidence>
<dbReference type="PROSITE" id="PS51767">
    <property type="entry name" value="PEPTIDASE_A1"/>
    <property type="match status" value="1"/>
</dbReference>
<accession>A0A9P6KFC6</accession>
<dbReference type="GO" id="GO:0004190">
    <property type="term" value="F:aspartic-type endopeptidase activity"/>
    <property type="evidence" value="ECO:0007669"/>
    <property type="project" value="UniProtKB-KW"/>
</dbReference>
<evidence type="ECO:0000313" key="6">
    <source>
        <dbReference type="Proteomes" id="UP000780801"/>
    </source>
</evidence>
<sequence>MSLIRYNHSASTTYQSEGKPFKAKYGDGSFVSGTTAVDRVVMSGVGIGNSSFGMVAVDDSTIAKRGVEGVVGLGFGRAANVKGAIIFGGVDRTKYVGNFTWTPITDKNSWRIHFEAVSLGGNDLGLSGDALVDSGTSMIVVPSKVATIFHGFIPGAIEAPQVGWILPCNTSSGDLNFTISGQQFRVPSEELVVLIRIPGYAEYCKSAIDVALPDAES</sequence>
<proteinExistence type="inferred from homology"/>
<dbReference type="InterPro" id="IPR001461">
    <property type="entry name" value="Aspartic_peptidase_A1"/>
</dbReference>
<dbReference type="PANTHER" id="PTHR47966">
    <property type="entry name" value="BETA-SITE APP-CLEAVING ENZYME, ISOFORM A-RELATED"/>
    <property type="match status" value="1"/>
</dbReference>
<name>A0A9P6KFC6_9FUNG</name>
<comment type="caution">
    <text evidence="5">The sequence shown here is derived from an EMBL/GenBank/DDBJ whole genome shotgun (WGS) entry which is preliminary data.</text>
</comment>
<dbReference type="SUPFAM" id="SSF50630">
    <property type="entry name" value="Acid proteases"/>
    <property type="match status" value="1"/>
</dbReference>
<reference evidence="5" key="1">
    <citation type="journal article" date="2020" name="Fungal Divers.">
        <title>Resolving the Mortierellaceae phylogeny through synthesis of multi-gene phylogenetics and phylogenomics.</title>
        <authorList>
            <person name="Vandepol N."/>
            <person name="Liber J."/>
            <person name="Desiro A."/>
            <person name="Na H."/>
            <person name="Kennedy M."/>
            <person name="Barry K."/>
            <person name="Grigoriev I.V."/>
            <person name="Miller A.N."/>
            <person name="O'Donnell K."/>
            <person name="Stajich J.E."/>
            <person name="Bonito G."/>
        </authorList>
    </citation>
    <scope>NUCLEOTIDE SEQUENCE</scope>
    <source>
        <strain evidence="5">KOD1015</strain>
    </source>
</reference>
<dbReference type="InterPro" id="IPR034164">
    <property type="entry name" value="Pepsin-like_dom"/>
</dbReference>
<dbReference type="OrthoDB" id="15189at2759"/>
<evidence type="ECO:0000256" key="2">
    <source>
        <dbReference type="ARBA" id="ARBA00022750"/>
    </source>
</evidence>
<dbReference type="EMBL" id="JAABOA010000990">
    <property type="protein sequence ID" value="KAF9582610.1"/>
    <property type="molecule type" value="Genomic_DNA"/>
</dbReference>
<feature type="domain" description="Peptidase A1" evidence="4">
    <location>
        <begin position="1"/>
        <end position="217"/>
    </location>
</feature>
<evidence type="ECO:0000313" key="5">
    <source>
        <dbReference type="EMBL" id="KAF9582610.1"/>
    </source>
</evidence>
<dbReference type="Proteomes" id="UP000780801">
    <property type="component" value="Unassembled WGS sequence"/>
</dbReference>
<dbReference type="PROSITE" id="PS00141">
    <property type="entry name" value="ASP_PROTEASE"/>
    <property type="match status" value="1"/>
</dbReference>
<keyword evidence="3" id="KW-0645">Protease</keyword>
<dbReference type="CDD" id="cd05471">
    <property type="entry name" value="pepsin_like"/>
    <property type="match status" value="1"/>
</dbReference>
<dbReference type="AlphaFoldDB" id="A0A9P6KFC6"/>
<dbReference type="PANTHER" id="PTHR47966:SF51">
    <property type="entry name" value="BETA-SITE APP-CLEAVING ENZYME, ISOFORM A-RELATED"/>
    <property type="match status" value="1"/>
</dbReference>
<dbReference type="InterPro" id="IPR001969">
    <property type="entry name" value="Aspartic_peptidase_AS"/>
</dbReference>
<gene>
    <name evidence="5" type="ORF">BGW38_010982</name>
</gene>
<dbReference type="Pfam" id="PF00026">
    <property type="entry name" value="Asp"/>
    <property type="match status" value="1"/>
</dbReference>
<protein>
    <recommendedName>
        <fullName evidence="4">Peptidase A1 domain-containing protein</fullName>
    </recommendedName>
</protein>
<feature type="non-terminal residue" evidence="5">
    <location>
        <position position="217"/>
    </location>
</feature>
<comment type="similarity">
    <text evidence="1 3">Belongs to the peptidase A1 family.</text>
</comment>
<evidence type="ECO:0000256" key="1">
    <source>
        <dbReference type="ARBA" id="ARBA00007447"/>
    </source>
</evidence>
<keyword evidence="6" id="KW-1185">Reference proteome</keyword>
<keyword evidence="2 3" id="KW-0064">Aspartyl protease</keyword>